<accession>A0A1X7CXM1</accession>
<proteinExistence type="predicted"/>
<evidence type="ECO:0008006" key="3">
    <source>
        <dbReference type="Google" id="ProtNLM"/>
    </source>
</evidence>
<organism evidence="1 2">
    <name type="scientific">Desulfovibrio gilichinskyi</name>
    <dbReference type="NCBI Taxonomy" id="1519643"/>
    <lineage>
        <taxon>Bacteria</taxon>
        <taxon>Pseudomonadati</taxon>
        <taxon>Thermodesulfobacteriota</taxon>
        <taxon>Desulfovibrionia</taxon>
        <taxon>Desulfovibrionales</taxon>
        <taxon>Desulfovibrionaceae</taxon>
        <taxon>Desulfovibrio</taxon>
    </lineage>
</organism>
<name>A0A1X7CXM1_9BACT</name>
<protein>
    <recommendedName>
        <fullName evidence="3">DUF1844 domain-containing protein</fullName>
    </recommendedName>
</protein>
<dbReference type="RefSeq" id="WP_085100313.1">
    <property type="nucleotide sequence ID" value="NZ_FWZU01000002.1"/>
</dbReference>
<dbReference type="EMBL" id="FWZU01000002">
    <property type="protein sequence ID" value="SMF04966.1"/>
    <property type="molecule type" value="Genomic_DNA"/>
</dbReference>
<reference evidence="2" key="1">
    <citation type="submission" date="2017-04" db="EMBL/GenBank/DDBJ databases">
        <authorList>
            <person name="Varghese N."/>
            <person name="Submissions S."/>
        </authorList>
    </citation>
    <scope>NUCLEOTIDE SEQUENCE [LARGE SCALE GENOMIC DNA]</scope>
    <source>
        <strain evidence="2">K3S</strain>
    </source>
</reference>
<gene>
    <name evidence="1" type="ORF">SAMN06295933_1397</name>
</gene>
<dbReference type="OrthoDB" id="9799618at2"/>
<evidence type="ECO:0000313" key="2">
    <source>
        <dbReference type="Proteomes" id="UP000192906"/>
    </source>
</evidence>
<dbReference type="Pfam" id="PF08899">
    <property type="entry name" value="DUF1844"/>
    <property type="match status" value="1"/>
</dbReference>
<dbReference type="AlphaFoldDB" id="A0A1X7CXM1"/>
<dbReference type="InterPro" id="IPR014995">
    <property type="entry name" value="DUF1844"/>
</dbReference>
<sequence length="98" mass="10657">MSDDKCKCGSCFSKDMPLPEVNFSTFVMSLSSSALVHLGEVADPSTGSVGFSPVLAKHSIDLLAILQDKVKNGATPEEEKLLCDLLYNLRMKYVSKTK</sequence>
<dbReference type="Proteomes" id="UP000192906">
    <property type="component" value="Unassembled WGS sequence"/>
</dbReference>
<dbReference type="STRING" id="1519643.SAMN06295933_1397"/>
<keyword evidence="2" id="KW-1185">Reference proteome</keyword>
<evidence type="ECO:0000313" key="1">
    <source>
        <dbReference type="EMBL" id="SMF04966.1"/>
    </source>
</evidence>